<evidence type="ECO:0000313" key="2">
    <source>
        <dbReference type="Proteomes" id="UP001307705"/>
    </source>
</evidence>
<dbReference type="Pfam" id="PF07642">
    <property type="entry name" value="BBP2"/>
    <property type="match status" value="1"/>
</dbReference>
<evidence type="ECO:0000313" key="1">
    <source>
        <dbReference type="EMBL" id="GMQ35310.1"/>
    </source>
</evidence>
<reference evidence="1 2" key="1">
    <citation type="submission" date="2023-08" db="EMBL/GenBank/DDBJ databases">
        <title>Draft genome sequence of Algoriphagus taiwanensis.</title>
        <authorList>
            <person name="Takatani N."/>
            <person name="Hosokawa M."/>
            <person name="Sawabe T."/>
        </authorList>
    </citation>
    <scope>NUCLEOTIDE SEQUENCE [LARGE SCALE GENOMIC DNA]</scope>
    <source>
        <strain evidence="1 2">JCM 19755</strain>
    </source>
</reference>
<sequence length="358" mass="40753">MRKRLLVIVLATFAHLSFSQEGEKEPQAFSFSAFLDLYYGYDFNEPISERRLPFLYNHTRHHQPAVNLVLVNASYESGRFRANLGIQQGTYVSDNYANEPKALRWIHQANLGYALDQKQTLWLDAGVLPSHIGFESAVSKNNLTLSRSLIAENSPYFETGFKLGWQANERWYFALLYLNGWQRIKPIPGKNKPSIGTQATYTPSDRTVWNWSTFLGTDQNLEVGTNILFSNVYGTFSVGEKWKLIAGLDAGQRTNQDMANQTWWGAAFLAQYTFSEKFASALRLEHYSDPFQGITFLYGQVGLEASGVSLNLDQKIGSWGLLRIEGRYLDSPQSFYFNSIQDVSSNFFFLSSFSVFLN</sequence>
<comment type="caution">
    <text evidence="1">The sequence shown here is derived from an EMBL/GenBank/DDBJ whole genome shotgun (WGS) entry which is preliminary data.</text>
</comment>
<protein>
    <submittedName>
        <fullName evidence="1">Porin</fullName>
    </submittedName>
</protein>
<dbReference type="EMBL" id="BTPE01000016">
    <property type="protein sequence ID" value="GMQ35310.1"/>
    <property type="molecule type" value="Genomic_DNA"/>
</dbReference>
<dbReference type="InterPro" id="IPR011486">
    <property type="entry name" value="BBP2"/>
</dbReference>
<organism evidence="1 2">
    <name type="scientific">Algoriphagus taiwanensis</name>
    <dbReference type="NCBI Taxonomy" id="1445656"/>
    <lineage>
        <taxon>Bacteria</taxon>
        <taxon>Pseudomonadati</taxon>
        <taxon>Bacteroidota</taxon>
        <taxon>Cytophagia</taxon>
        <taxon>Cytophagales</taxon>
        <taxon>Cyclobacteriaceae</taxon>
        <taxon>Algoriphagus</taxon>
    </lineage>
</organism>
<name>A0ABQ6Q6M4_9BACT</name>
<keyword evidence="2" id="KW-1185">Reference proteome</keyword>
<gene>
    <name evidence="1" type="ORF">Ataiwa_35830</name>
</gene>
<dbReference type="RefSeq" id="WP_338230128.1">
    <property type="nucleotide sequence ID" value="NZ_BTPE01000016.1"/>
</dbReference>
<accession>A0ABQ6Q6M4</accession>
<proteinExistence type="predicted"/>
<dbReference type="Proteomes" id="UP001307705">
    <property type="component" value="Unassembled WGS sequence"/>
</dbReference>